<dbReference type="AlphaFoldDB" id="A0A6A3RE86"/>
<gene>
    <name evidence="1" type="ORF">PF007_g17733</name>
</gene>
<sequence>MTLEHTAFPHLTTVGWQGVHRLAAVSGEFVVTSLLSSATPDQQRQAIQ</sequence>
<protein>
    <submittedName>
        <fullName evidence="1">Uncharacterized protein</fullName>
    </submittedName>
</protein>
<dbReference type="EMBL" id="QXFZ01001220">
    <property type="protein sequence ID" value="KAE9094505.1"/>
    <property type="molecule type" value="Genomic_DNA"/>
</dbReference>
<name>A0A6A3RE86_9STRA</name>
<comment type="caution">
    <text evidence="1">The sequence shown here is derived from an EMBL/GenBank/DDBJ whole genome shotgun (WGS) entry which is preliminary data.</text>
</comment>
<proteinExistence type="predicted"/>
<reference evidence="1 2" key="1">
    <citation type="submission" date="2018-08" db="EMBL/GenBank/DDBJ databases">
        <title>Genomic investigation of the strawberry pathogen Phytophthora fragariae indicates pathogenicity is determined by transcriptional variation in three key races.</title>
        <authorList>
            <person name="Adams T.M."/>
            <person name="Armitage A.D."/>
            <person name="Sobczyk M.K."/>
            <person name="Bates H.J."/>
            <person name="Dunwell J.M."/>
            <person name="Nellist C.F."/>
            <person name="Harrison R.J."/>
        </authorList>
    </citation>
    <scope>NUCLEOTIDE SEQUENCE [LARGE SCALE GENOMIC DNA]</scope>
    <source>
        <strain evidence="1 2">NOV-71</strain>
    </source>
</reference>
<evidence type="ECO:0000313" key="2">
    <source>
        <dbReference type="Proteomes" id="UP000441208"/>
    </source>
</evidence>
<evidence type="ECO:0000313" key="1">
    <source>
        <dbReference type="EMBL" id="KAE9094505.1"/>
    </source>
</evidence>
<accession>A0A6A3RE86</accession>
<organism evidence="1 2">
    <name type="scientific">Phytophthora fragariae</name>
    <dbReference type="NCBI Taxonomy" id="53985"/>
    <lineage>
        <taxon>Eukaryota</taxon>
        <taxon>Sar</taxon>
        <taxon>Stramenopiles</taxon>
        <taxon>Oomycota</taxon>
        <taxon>Peronosporomycetes</taxon>
        <taxon>Peronosporales</taxon>
        <taxon>Peronosporaceae</taxon>
        <taxon>Phytophthora</taxon>
    </lineage>
</organism>
<dbReference type="Proteomes" id="UP000441208">
    <property type="component" value="Unassembled WGS sequence"/>
</dbReference>